<name>A0A9W6XTT1_9STRA</name>
<gene>
    <name evidence="2" type="ORF">Pfra01_001635300</name>
</gene>
<dbReference type="EMBL" id="BSXT01001832">
    <property type="protein sequence ID" value="GMF45538.1"/>
    <property type="molecule type" value="Genomic_DNA"/>
</dbReference>
<keyword evidence="3" id="KW-1185">Reference proteome</keyword>
<feature type="region of interest" description="Disordered" evidence="1">
    <location>
        <begin position="1"/>
        <end position="103"/>
    </location>
</feature>
<evidence type="ECO:0000256" key="1">
    <source>
        <dbReference type="SAM" id="MobiDB-lite"/>
    </source>
</evidence>
<dbReference type="AlphaFoldDB" id="A0A9W6XTT1"/>
<organism evidence="2 3">
    <name type="scientific">Phytophthora fragariaefolia</name>
    <dbReference type="NCBI Taxonomy" id="1490495"/>
    <lineage>
        <taxon>Eukaryota</taxon>
        <taxon>Sar</taxon>
        <taxon>Stramenopiles</taxon>
        <taxon>Oomycota</taxon>
        <taxon>Peronosporomycetes</taxon>
        <taxon>Peronosporales</taxon>
        <taxon>Peronosporaceae</taxon>
        <taxon>Phytophthora</taxon>
    </lineage>
</organism>
<comment type="caution">
    <text evidence="2">The sequence shown here is derived from an EMBL/GenBank/DDBJ whole genome shotgun (WGS) entry which is preliminary data.</text>
</comment>
<evidence type="ECO:0000313" key="3">
    <source>
        <dbReference type="Proteomes" id="UP001165121"/>
    </source>
</evidence>
<evidence type="ECO:0000313" key="2">
    <source>
        <dbReference type="EMBL" id="GMF45538.1"/>
    </source>
</evidence>
<proteinExistence type="predicted"/>
<feature type="compositionally biased region" description="Polar residues" evidence="1">
    <location>
        <begin position="16"/>
        <end position="25"/>
    </location>
</feature>
<feature type="compositionally biased region" description="Basic and acidic residues" evidence="1">
    <location>
        <begin position="1"/>
        <end position="11"/>
    </location>
</feature>
<reference evidence="2" key="1">
    <citation type="submission" date="2023-04" db="EMBL/GenBank/DDBJ databases">
        <title>Phytophthora fragariaefolia NBRC 109709.</title>
        <authorList>
            <person name="Ichikawa N."/>
            <person name="Sato H."/>
            <person name="Tonouchi N."/>
        </authorList>
    </citation>
    <scope>NUCLEOTIDE SEQUENCE</scope>
    <source>
        <strain evidence="2">NBRC 109709</strain>
    </source>
</reference>
<accession>A0A9W6XTT1</accession>
<sequence>MWPKTSEEHSAGSRCGCQQQAQLADQHSEPSSPRRDGQDAVSSWAAEAKTVFTARDEAVSTEGMKGPESLEESESMAKAVKGSDAASEPLENAEDVGTVCFEA</sequence>
<protein>
    <submittedName>
        <fullName evidence="2">Unnamed protein product</fullName>
    </submittedName>
</protein>
<feature type="compositionally biased region" description="Basic and acidic residues" evidence="1">
    <location>
        <begin position="26"/>
        <end position="38"/>
    </location>
</feature>
<dbReference type="Proteomes" id="UP001165121">
    <property type="component" value="Unassembled WGS sequence"/>
</dbReference>